<feature type="transmembrane region" description="Helical" evidence="6">
    <location>
        <begin position="57"/>
        <end position="74"/>
    </location>
</feature>
<sequence length="646" mass="71320">MNVCSTSDIHLYHSLAVVFFREFGQVNAEPYGKMIKKLALPVIIIVLSYSFWLSKDIQLIAAGLAIFLYGMISLEKGFNTFTGGLIEKILNVATDRTWKSFSFGVLTTTLMQSSSLVSVLTISFLSAGLLGLGQGIGIIIGANLGTTTGAWLIAGLGLKVNISTYAMPMLVFGLLFLLQTSSYRKGTGYILLGIGFIFLGIHYIKEGFEAFRGGFELTQYSVGGVKGLIIFTFVGVIATVIMQSSHATLLLIITALSSAQVNYENALAIAIGANIGTTITAILGAMGANVQGKRLALAHVIFNLLTGIVTLLLIKQVMYCTDLFANWLTISSDDYTLRLALFHTLFNLLGVLLLLPFVSVFAKQLVKWLPEKASVVVDLTSKSELPVVRAYYLNPASVRYADSAISALRKESLGLFNSTFEVICYAIQVTSTDIKSNQNLAKIIKRSPIRLQQWTVDHVYKHFLKGIYSDIIRFVGDSRRYMTTEQGNQAIALMLAARHLIDAVKDVKHLSKNLIIYGQSANKAVREEYDMLRFRVAEVLRLINQNFELEASRMFLSQSEMIKLEIEKQDIAYNGVLEELIRNEAIDPLIASSLLNDNSYVYDICRHLVEGAVVAMSQGAEELIILKQEIELDRSELQEILKGSSL</sequence>
<keyword evidence="3 6" id="KW-0812">Transmembrane</keyword>
<evidence type="ECO:0000256" key="4">
    <source>
        <dbReference type="ARBA" id="ARBA00022989"/>
    </source>
</evidence>
<name>A0A853I8M9_9GAMM</name>
<dbReference type="Pfam" id="PF02690">
    <property type="entry name" value="Na_Pi_cotrans"/>
    <property type="match status" value="2"/>
</dbReference>
<comment type="subcellular location">
    <subcellularLocation>
        <location evidence="1">Cell membrane</location>
        <topology evidence="1">Multi-pass membrane protein</topology>
    </subcellularLocation>
</comment>
<feature type="transmembrane region" description="Helical" evidence="6">
    <location>
        <begin position="186"/>
        <end position="204"/>
    </location>
</feature>
<dbReference type="PANTHER" id="PTHR10010">
    <property type="entry name" value="SOLUTE CARRIER FAMILY 34 SODIUM PHOSPHATE , MEMBER 2-RELATED"/>
    <property type="match status" value="1"/>
</dbReference>
<accession>A0A853I8M9</accession>
<organism evidence="7 8">
    <name type="scientific">Spartinivicinus marinus</name>
    <dbReference type="NCBI Taxonomy" id="2994442"/>
    <lineage>
        <taxon>Bacteria</taxon>
        <taxon>Pseudomonadati</taxon>
        <taxon>Pseudomonadota</taxon>
        <taxon>Gammaproteobacteria</taxon>
        <taxon>Oceanospirillales</taxon>
        <taxon>Zooshikellaceae</taxon>
        <taxon>Spartinivicinus</taxon>
    </lineage>
</organism>
<evidence type="ECO:0000256" key="1">
    <source>
        <dbReference type="ARBA" id="ARBA00004651"/>
    </source>
</evidence>
<keyword evidence="5 6" id="KW-0472">Membrane</keyword>
<protein>
    <submittedName>
        <fullName evidence="7">Na/Pi cotransporter family protein</fullName>
    </submittedName>
</protein>
<evidence type="ECO:0000256" key="6">
    <source>
        <dbReference type="SAM" id="Phobius"/>
    </source>
</evidence>
<dbReference type="NCBIfam" id="NF037997">
    <property type="entry name" value="Na_Pi_symport"/>
    <property type="match status" value="1"/>
</dbReference>
<feature type="transmembrane region" description="Helical" evidence="6">
    <location>
        <begin position="300"/>
        <end position="319"/>
    </location>
</feature>
<comment type="caution">
    <text evidence="7">The sequence shown here is derived from an EMBL/GenBank/DDBJ whole genome shotgun (WGS) entry which is preliminary data.</text>
</comment>
<feature type="transmembrane region" description="Helical" evidence="6">
    <location>
        <begin position="339"/>
        <end position="362"/>
    </location>
</feature>
<gene>
    <name evidence="7" type="ORF">H0A36_09475</name>
</gene>
<dbReference type="RefSeq" id="WP_180568267.1">
    <property type="nucleotide sequence ID" value="NZ_JACCKB010000011.1"/>
</dbReference>
<evidence type="ECO:0000256" key="5">
    <source>
        <dbReference type="ARBA" id="ARBA00023136"/>
    </source>
</evidence>
<evidence type="ECO:0000256" key="2">
    <source>
        <dbReference type="ARBA" id="ARBA00022475"/>
    </source>
</evidence>
<feature type="transmembrane region" description="Helical" evidence="6">
    <location>
        <begin position="162"/>
        <end position="179"/>
    </location>
</feature>
<evidence type="ECO:0000313" key="8">
    <source>
        <dbReference type="Proteomes" id="UP000569732"/>
    </source>
</evidence>
<dbReference type="AlphaFoldDB" id="A0A853I8M9"/>
<feature type="transmembrane region" description="Helical" evidence="6">
    <location>
        <begin position="34"/>
        <end position="51"/>
    </location>
</feature>
<evidence type="ECO:0000313" key="7">
    <source>
        <dbReference type="EMBL" id="NYZ66241.1"/>
    </source>
</evidence>
<keyword evidence="8" id="KW-1185">Reference proteome</keyword>
<reference evidence="7 8" key="1">
    <citation type="submission" date="2020-07" db="EMBL/GenBank/DDBJ databases">
        <title>Endozoicomonas sp. nov., isolated from sediment.</title>
        <authorList>
            <person name="Gu T."/>
        </authorList>
    </citation>
    <scope>NUCLEOTIDE SEQUENCE [LARGE SCALE GENOMIC DNA]</scope>
    <source>
        <strain evidence="7 8">SM1973</strain>
    </source>
</reference>
<dbReference type="InterPro" id="IPR003841">
    <property type="entry name" value="Na/Pi_transpt"/>
</dbReference>
<dbReference type="GO" id="GO:0044341">
    <property type="term" value="P:sodium-dependent phosphate transport"/>
    <property type="evidence" value="ECO:0007669"/>
    <property type="project" value="InterPro"/>
</dbReference>
<keyword evidence="4 6" id="KW-1133">Transmembrane helix</keyword>
<evidence type="ECO:0000256" key="3">
    <source>
        <dbReference type="ARBA" id="ARBA00022692"/>
    </source>
</evidence>
<dbReference type="Proteomes" id="UP000569732">
    <property type="component" value="Unassembled WGS sequence"/>
</dbReference>
<dbReference type="GO" id="GO:0005436">
    <property type="term" value="F:sodium:phosphate symporter activity"/>
    <property type="evidence" value="ECO:0007669"/>
    <property type="project" value="InterPro"/>
</dbReference>
<dbReference type="EMBL" id="JACCKB010000011">
    <property type="protein sequence ID" value="NYZ66241.1"/>
    <property type="molecule type" value="Genomic_DNA"/>
</dbReference>
<dbReference type="PANTHER" id="PTHR10010:SF46">
    <property type="entry name" value="SODIUM-DEPENDENT PHOSPHATE TRANSPORT PROTEIN 2B"/>
    <property type="match status" value="1"/>
</dbReference>
<keyword evidence="2" id="KW-1003">Cell membrane</keyword>
<feature type="transmembrane region" description="Helical" evidence="6">
    <location>
        <begin position="269"/>
        <end position="288"/>
    </location>
</feature>
<feature type="transmembrane region" description="Helical" evidence="6">
    <location>
        <begin position="224"/>
        <end position="242"/>
    </location>
</feature>
<dbReference type="GO" id="GO:0005886">
    <property type="term" value="C:plasma membrane"/>
    <property type="evidence" value="ECO:0007669"/>
    <property type="project" value="UniProtKB-SubCell"/>
</dbReference>
<proteinExistence type="predicted"/>